<reference evidence="2 3" key="1">
    <citation type="submission" date="2019-05" db="EMBL/GenBank/DDBJ databases">
        <authorList>
            <person name="Qu J.-H."/>
        </authorList>
    </citation>
    <scope>NUCLEOTIDE SEQUENCE [LARGE SCALE GENOMIC DNA]</scope>
    <source>
        <strain evidence="2 3">NS28</strain>
    </source>
</reference>
<dbReference type="Proteomes" id="UP000323994">
    <property type="component" value="Unassembled WGS sequence"/>
</dbReference>
<keyword evidence="3" id="KW-1185">Reference proteome</keyword>
<dbReference type="OrthoDB" id="1273681at2"/>
<dbReference type="RefSeq" id="WP_139010391.1">
    <property type="nucleotide sequence ID" value="NZ_VBSN01000013.1"/>
</dbReference>
<dbReference type="AlphaFoldDB" id="A0A5M8R1D0"/>
<accession>A0A5M8R1D0</accession>
<evidence type="ECO:0000313" key="2">
    <source>
        <dbReference type="EMBL" id="KAA6441471.1"/>
    </source>
</evidence>
<protein>
    <submittedName>
        <fullName evidence="2">Uncharacterized protein</fullName>
    </submittedName>
</protein>
<evidence type="ECO:0000256" key="1">
    <source>
        <dbReference type="SAM" id="Phobius"/>
    </source>
</evidence>
<keyword evidence="1" id="KW-0812">Transmembrane</keyword>
<proteinExistence type="predicted"/>
<keyword evidence="1" id="KW-1133">Transmembrane helix</keyword>
<organism evidence="2 3">
    <name type="scientific">Dyadobacter flavalbus</name>
    <dbReference type="NCBI Taxonomy" id="2579942"/>
    <lineage>
        <taxon>Bacteria</taxon>
        <taxon>Pseudomonadati</taxon>
        <taxon>Bacteroidota</taxon>
        <taxon>Cytophagia</taxon>
        <taxon>Cytophagales</taxon>
        <taxon>Spirosomataceae</taxon>
        <taxon>Dyadobacter</taxon>
    </lineage>
</organism>
<dbReference type="EMBL" id="VBSN01000013">
    <property type="protein sequence ID" value="KAA6441471.1"/>
    <property type="molecule type" value="Genomic_DNA"/>
</dbReference>
<gene>
    <name evidence="2" type="ORF">FEM33_01680</name>
</gene>
<name>A0A5M8R1D0_9BACT</name>
<keyword evidence="1" id="KW-0472">Membrane</keyword>
<feature type="transmembrane region" description="Helical" evidence="1">
    <location>
        <begin position="102"/>
        <end position="118"/>
    </location>
</feature>
<sequence length="166" mass="19469">MEEQDFDQVEAEKRELDILNSKGVAFEVGKRWTGWLSKNKTRTFTIKPHYLGVMDRLSAEFIHLDLDEELIKADTLLEARKLTGRHARRCAKIVAISVLNNNPFYFLLVGFLTGYFMWRIDSRMLFQLTVIINGMNNYKDFIDSIRYLSIARTTKPQLMENQINED</sequence>
<evidence type="ECO:0000313" key="3">
    <source>
        <dbReference type="Proteomes" id="UP000323994"/>
    </source>
</evidence>
<comment type="caution">
    <text evidence="2">The sequence shown here is derived from an EMBL/GenBank/DDBJ whole genome shotgun (WGS) entry which is preliminary data.</text>
</comment>